<name>A0ABN7AKE4_9HEMI</name>
<evidence type="ECO:0000256" key="1">
    <source>
        <dbReference type="SAM" id="SignalP"/>
    </source>
</evidence>
<keyword evidence="3" id="KW-1185">Reference proteome</keyword>
<dbReference type="Proteomes" id="UP001307889">
    <property type="component" value="Chromosome 3"/>
</dbReference>
<protein>
    <submittedName>
        <fullName evidence="2">Uncharacterized protein</fullName>
    </submittedName>
</protein>
<feature type="chain" id="PRO_5045351147" evidence="1">
    <location>
        <begin position="22"/>
        <end position="230"/>
    </location>
</feature>
<keyword evidence="1" id="KW-0732">Signal</keyword>
<sequence length="230" mass="25659">MIIMFSLHILLALVLIGSARAITIDSKIDVDPPVSLLVKNSDGELTLDSSISPKVVKAFYEIHFVPADRVDPNSIVTVTTTQKCPFQVNTDLCKFYFTPSKIIAVQKIDDLIEKTKGDGTVPVLQGVNTDKVNTDQFMKEVNDTIHNKVNAVVPLHSKNKTEGVPVYTGTVNTQEVLRKPELTPYPYRPYYPPPSRPPYPWNTYNGWNNCLQAPCPWRTPYSSSVLNPGL</sequence>
<reference evidence="2 3" key="1">
    <citation type="submission" date="2023-09" db="EMBL/GenBank/DDBJ databases">
        <title>Nesidiocoris tenuis whole genome shotgun sequence.</title>
        <authorList>
            <person name="Shibata T."/>
            <person name="Shimoda M."/>
            <person name="Kobayashi T."/>
            <person name="Uehara T."/>
        </authorList>
    </citation>
    <scope>NUCLEOTIDE SEQUENCE [LARGE SCALE GENOMIC DNA]</scope>
    <source>
        <strain evidence="2 3">Japan</strain>
    </source>
</reference>
<feature type="signal peptide" evidence="1">
    <location>
        <begin position="1"/>
        <end position="21"/>
    </location>
</feature>
<accession>A0ABN7AKE4</accession>
<dbReference type="EMBL" id="AP028911">
    <property type="protein sequence ID" value="BES91664.1"/>
    <property type="molecule type" value="Genomic_DNA"/>
</dbReference>
<proteinExistence type="predicted"/>
<organism evidence="2 3">
    <name type="scientific">Nesidiocoris tenuis</name>
    <dbReference type="NCBI Taxonomy" id="355587"/>
    <lineage>
        <taxon>Eukaryota</taxon>
        <taxon>Metazoa</taxon>
        <taxon>Ecdysozoa</taxon>
        <taxon>Arthropoda</taxon>
        <taxon>Hexapoda</taxon>
        <taxon>Insecta</taxon>
        <taxon>Pterygota</taxon>
        <taxon>Neoptera</taxon>
        <taxon>Paraneoptera</taxon>
        <taxon>Hemiptera</taxon>
        <taxon>Heteroptera</taxon>
        <taxon>Panheteroptera</taxon>
        <taxon>Cimicomorpha</taxon>
        <taxon>Miridae</taxon>
        <taxon>Dicyphina</taxon>
        <taxon>Nesidiocoris</taxon>
    </lineage>
</organism>
<evidence type="ECO:0000313" key="2">
    <source>
        <dbReference type="EMBL" id="BES91664.1"/>
    </source>
</evidence>
<evidence type="ECO:0000313" key="3">
    <source>
        <dbReference type="Proteomes" id="UP001307889"/>
    </source>
</evidence>
<gene>
    <name evidence="2" type="ORF">NTJ_04473</name>
</gene>